<dbReference type="AlphaFoldDB" id="A0A0F9HZD0"/>
<keyword evidence="1" id="KW-0472">Membrane</keyword>
<protein>
    <submittedName>
        <fullName evidence="2">Uncharacterized protein</fullName>
    </submittedName>
</protein>
<gene>
    <name evidence="2" type="ORF">LCGC14_1723990</name>
</gene>
<keyword evidence="1" id="KW-1133">Transmembrane helix</keyword>
<evidence type="ECO:0000313" key="2">
    <source>
        <dbReference type="EMBL" id="KKM08499.1"/>
    </source>
</evidence>
<evidence type="ECO:0000256" key="1">
    <source>
        <dbReference type="SAM" id="Phobius"/>
    </source>
</evidence>
<dbReference type="EMBL" id="LAZR01015555">
    <property type="protein sequence ID" value="KKM08499.1"/>
    <property type="molecule type" value="Genomic_DNA"/>
</dbReference>
<keyword evidence="1" id="KW-0812">Transmembrane</keyword>
<feature type="transmembrane region" description="Helical" evidence="1">
    <location>
        <begin position="7"/>
        <end position="28"/>
    </location>
</feature>
<reference evidence="2" key="1">
    <citation type="journal article" date="2015" name="Nature">
        <title>Complex archaea that bridge the gap between prokaryotes and eukaryotes.</title>
        <authorList>
            <person name="Spang A."/>
            <person name="Saw J.H."/>
            <person name="Jorgensen S.L."/>
            <person name="Zaremba-Niedzwiedzka K."/>
            <person name="Martijn J."/>
            <person name="Lind A.E."/>
            <person name="van Eijk R."/>
            <person name="Schleper C."/>
            <person name="Guy L."/>
            <person name="Ettema T.J."/>
        </authorList>
    </citation>
    <scope>NUCLEOTIDE SEQUENCE</scope>
</reference>
<feature type="transmembrane region" description="Helical" evidence="1">
    <location>
        <begin position="34"/>
        <end position="52"/>
    </location>
</feature>
<name>A0A0F9HZD0_9ZZZZ</name>
<accession>A0A0F9HZD0</accession>
<sequence length="66" mass="7089">MSHDTNIMFLASLLGVVLGITLVDNIFLGILAGFFSGVISSVIILGLLNLFIKKFPLAHKGESKNE</sequence>
<comment type="caution">
    <text evidence="2">The sequence shown here is derived from an EMBL/GenBank/DDBJ whole genome shotgun (WGS) entry which is preliminary data.</text>
</comment>
<proteinExistence type="predicted"/>
<organism evidence="2">
    <name type="scientific">marine sediment metagenome</name>
    <dbReference type="NCBI Taxonomy" id="412755"/>
    <lineage>
        <taxon>unclassified sequences</taxon>
        <taxon>metagenomes</taxon>
        <taxon>ecological metagenomes</taxon>
    </lineage>
</organism>